<dbReference type="EMBL" id="JACBPP010000007">
    <property type="protein sequence ID" value="KAF8000354.1"/>
    <property type="molecule type" value="Genomic_DNA"/>
</dbReference>
<sequence>MTEKNIVLEVENLKLTESIAETPETSNHEESSTDASSLCAVEYRGDMVKPLVSFGKFDINPEVSNLKWIKDRTSGKTHVDMPTIAKLYRQNLELPAAAKLFLAQSPRLMEEADWEKRKAIFYAKYPGDAFETLSKMSPSEALRIIAKKTARHEHEVVLEPLDAGKDHLEIICLVNNEIQAMCNRIRGNISQKKDSFHRSQKPVEKYMSFGAIDRVLKQDEIESKSETWSAEILALQKNMEDYTEVELFLFQLSHSKARYEPRTASIHIKTELISDVESDLFKRASRLYLSDDFRQGTGSDKRILDAECQLERFELGLYKFGTGPFKLFDTLYNVGLLQAFCFYVPYEDVSPSMCGSVLLNHGKYTDIDWKLLSIPKTLGFPQTYHCIRVYCSKVHLDYVKPRTKGSDSLLERYKPYEFCLNCFSRAHQTSSRTEDEEYSDSEQDSFHETNMYHGTQVKPLSQFGTFEIKPETRALKWISDHTSGKTHRDMSTISMLYNQDHCLPETAKLFVAQSRELREEARWEKLKAVFYSFYPANIQSRIHETLSGLSVLEALRIIAKKTSRFEHEVLLRPLEADSCNENDVMMIEKAIPEVIPKVVERISCYAEAVKKAERHLQSYTEYPPYPINADEWRYKDDLHNELMCKSVAWVKNLQDYQIYARKGHEACLCLFQLEHLIHRLDPRTLWIHLKTQPRLCALKKDERVSEVLHKLSMPDDYCLEGGVKRTNKAMRNQIEQLEIALRELDVPLFQNFDLLHNHNNFEQFELCVPYARFSPEMCTAILQTHCNDRNVGDKCFIVSKPVILAVPKSHHSMRVYLDMSKVCEPQGANQDMDSKLLRFKPLGFCFNCFSKAHTTNRCSETKRGFGQPTTDNNGQENELVKTFNSLDL</sequence>
<keyword evidence="2" id="KW-1185">Reference proteome</keyword>
<dbReference type="OrthoDB" id="10377416at2759"/>
<protein>
    <submittedName>
        <fullName evidence="1">Uncharacterized protein</fullName>
    </submittedName>
</protein>
<dbReference type="Proteomes" id="UP000649328">
    <property type="component" value="Unassembled WGS sequence"/>
</dbReference>
<reference evidence="1" key="1">
    <citation type="submission" date="2020-10" db="EMBL/GenBank/DDBJ databases">
        <title>The Whole-Genome Sequence of Metschnikowia persimmonesis, a Novel Endophytic Yeast Species Isolated from Medicinal Plant Diospyros kaki Thumb.</title>
        <authorList>
            <person name="Rahmat E."/>
            <person name="Kang Y."/>
        </authorList>
    </citation>
    <scope>NUCLEOTIDE SEQUENCE</scope>
    <source>
        <strain evidence="1">KIOM G15050</strain>
    </source>
</reference>
<comment type="caution">
    <text evidence="1">The sequence shown here is derived from an EMBL/GenBank/DDBJ whole genome shotgun (WGS) entry which is preliminary data.</text>
</comment>
<organism evidence="1 2">
    <name type="scientific">Metschnikowia pulcherrima</name>
    <dbReference type="NCBI Taxonomy" id="27326"/>
    <lineage>
        <taxon>Eukaryota</taxon>
        <taxon>Fungi</taxon>
        <taxon>Dikarya</taxon>
        <taxon>Ascomycota</taxon>
        <taxon>Saccharomycotina</taxon>
        <taxon>Pichiomycetes</taxon>
        <taxon>Metschnikowiaceae</taxon>
        <taxon>Metschnikowia</taxon>
    </lineage>
</organism>
<dbReference type="AlphaFoldDB" id="A0A8H7GMV1"/>
<gene>
    <name evidence="1" type="ORF">HF325_005283</name>
</gene>
<evidence type="ECO:0000313" key="2">
    <source>
        <dbReference type="Proteomes" id="UP000649328"/>
    </source>
</evidence>
<evidence type="ECO:0000313" key="1">
    <source>
        <dbReference type="EMBL" id="KAF8000354.1"/>
    </source>
</evidence>
<name>A0A8H7GMV1_9ASCO</name>
<proteinExistence type="predicted"/>
<accession>A0A8H7GMV1</accession>